<evidence type="ECO:0000256" key="4">
    <source>
        <dbReference type="ARBA" id="ARBA00022598"/>
    </source>
</evidence>
<dbReference type="InterPro" id="IPR004484">
    <property type="entry name" value="CbiA/CobB_synth"/>
</dbReference>
<keyword evidence="7" id="KW-0460">Magnesium</keyword>
<keyword evidence="3" id="KW-0169">Cobalamin biosynthesis</keyword>
<evidence type="ECO:0000256" key="5">
    <source>
        <dbReference type="ARBA" id="ARBA00022741"/>
    </source>
</evidence>
<dbReference type="PROSITE" id="PS51274">
    <property type="entry name" value="GATASE_COBBQ"/>
    <property type="match status" value="1"/>
</dbReference>
<keyword evidence="4" id="KW-0436">Ligase</keyword>
<keyword evidence="5" id="KW-0547">Nucleotide-binding</keyword>
<proteinExistence type="predicted"/>
<name>A0AA41DA08_9BACT</name>
<dbReference type="InterPro" id="IPR011698">
    <property type="entry name" value="GATase_3"/>
</dbReference>
<dbReference type="GO" id="GO:0009236">
    <property type="term" value="P:cobalamin biosynthetic process"/>
    <property type="evidence" value="ECO:0007669"/>
    <property type="project" value="UniProtKB-KW"/>
</dbReference>
<keyword evidence="8" id="KW-0315">Glutamine amidotransferase</keyword>
<evidence type="ECO:0000256" key="8">
    <source>
        <dbReference type="ARBA" id="ARBA00022962"/>
    </source>
</evidence>
<dbReference type="SUPFAM" id="SSF52317">
    <property type="entry name" value="Class I glutamine amidotransferase-like"/>
    <property type="match status" value="1"/>
</dbReference>
<dbReference type="EMBL" id="JACJMO010000002">
    <property type="protein sequence ID" value="MBM6856425.1"/>
    <property type="molecule type" value="Genomic_DNA"/>
</dbReference>
<dbReference type="Pfam" id="PF07685">
    <property type="entry name" value="GATase_3"/>
    <property type="match status" value="1"/>
</dbReference>
<evidence type="ECO:0000313" key="11">
    <source>
        <dbReference type="EMBL" id="MBM6856425.1"/>
    </source>
</evidence>
<dbReference type="GO" id="GO:0005524">
    <property type="term" value="F:ATP binding"/>
    <property type="evidence" value="ECO:0007669"/>
    <property type="project" value="UniProtKB-KW"/>
</dbReference>
<gene>
    <name evidence="11" type="ORF">H6D15_02190</name>
</gene>
<comment type="cofactor">
    <cofactor evidence="1">
        <name>Mg(2+)</name>
        <dbReference type="ChEBI" id="CHEBI:18420"/>
    </cofactor>
</comment>
<dbReference type="SUPFAM" id="SSF52540">
    <property type="entry name" value="P-loop containing nucleoside triphosphate hydrolases"/>
    <property type="match status" value="1"/>
</dbReference>
<dbReference type="InterPro" id="IPR002586">
    <property type="entry name" value="CobQ/CobB/MinD/ParA_Nub-bd_dom"/>
</dbReference>
<sequence>MTKNIPQFLIAAPTSGSGKTTVSRGLMALLKARGLNVQPYKCGSDYIDTKFHERACGRPSVNLDLFMASEEHVRKLYARYAVGADACVVEGMMGMFDGYERDRGSSAEVARLLRLPVVLVVDARSAAYSLAPLLQGFLHFRPDIRFAGVIFNRVGSARHFGMLQEVCEDLQVECLGYLPKDGLLEQGSRYLGLDFSEQETEEACRRLLELLEAHIRIDRLLEITSLSLPENRTENERLGNRRIAVARNSESFSFLYTEHLDLLNRYGEVFFFNPEESAPLPDGTDLLYLPGGYPEKHAEALRTADVTLDSIRRYIEGGGKALAECGGMIYLSQGICQDGQPDFLPMAGVLPFSISNRKEDRRLSLGYRRFDYNGQTLYGHEFHYTQYVQRSGEWLLPTVAQVYNARGEKVNTPVFRYKNLLASYTHLYWGEIDLNKLFKNEE</sequence>
<evidence type="ECO:0000259" key="10">
    <source>
        <dbReference type="Pfam" id="PF07685"/>
    </source>
</evidence>
<dbReference type="Proteomes" id="UP000698924">
    <property type="component" value="Unassembled WGS sequence"/>
</dbReference>
<dbReference type="Gene3D" id="3.40.50.880">
    <property type="match status" value="1"/>
</dbReference>
<reference evidence="11 12" key="1">
    <citation type="journal article" date="2021" name="Sci. Rep.">
        <title>The distribution of antibiotic resistance genes in chicken gut microbiota commensals.</title>
        <authorList>
            <person name="Juricova H."/>
            <person name="Matiasovicova J."/>
            <person name="Kubasova T."/>
            <person name="Cejkova D."/>
            <person name="Rychlik I."/>
        </authorList>
    </citation>
    <scope>NUCLEOTIDE SEQUENCE [LARGE SCALE GENOMIC DNA]</scope>
    <source>
        <strain evidence="11 12">An421</strain>
    </source>
</reference>
<evidence type="ECO:0000256" key="1">
    <source>
        <dbReference type="ARBA" id="ARBA00001946"/>
    </source>
</evidence>
<dbReference type="InterPro" id="IPR029062">
    <property type="entry name" value="Class_I_gatase-like"/>
</dbReference>
<comment type="pathway">
    <text evidence="2">Cofactor biosynthesis; adenosylcobalamin biosynthesis.</text>
</comment>
<feature type="domain" description="CobQ/CobB/MinD/ParA nucleotide binding" evidence="9">
    <location>
        <begin position="9"/>
        <end position="182"/>
    </location>
</feature>
<dbReference type="RefSeq" id="WP_204970936.1">
    <property type="nucleotide sequence ID" value="NZ_JAAZTS010000002.1"/>
</dbReference>
<dbReference type="Pfam" id="PF01656">
    <property type="entry name" value="CbiA"/>
    <property type="match status" value="1"/>
</dbReference>
<dbReference type="CDD" id="cd05388">
    <property type="entry name" value="CobB_N"/>
    <property type="match status" value="1"/>
</dbReference>
<dbReference type="Gene3D" id="3.40.50.300">
    <property type="entry name" value="P-loop containing nucleotide triphosphate hydrolases"/>
    <property type="match status" value="1"/>
</dbReference>
<accession>A0AA41DA08</accession>
<evidence type="ECO:0000256" key="7">
    <source>
        <dbReference type="ARBA" id="ARBA00022842"/>
    </source>
</evidence>
<dbReference type="GO" id="GO:0042242">
    <property type="term" value="F:cobyrinic acid a,c-diamide synthase activity"/>
    <property type="evidence" value="ECO:0007669"/>
    <property type="project" value="InterPro"/>
</dbReference>
<protein>
    <submittedName>
        <fullName evidence="11">Cobyrinate a,c-diamide synthase</fullName>
    </submittedName>
</protein>
<dbReference type="InterPro" id="IPR027417">
    <property type="entry name" value="P-loop_NTPase"/>
</dbReference>
<comment type="caution">
    <text evidence="11">The sequence shown here is derived from an EMBL/GenBank/DDBJ whole genome shotgun (WGS) entry which is preliminary data.</text>
</comment>
<dbReference type="AlphaFoldDB" id="A0AA41DA08"/>
<dbReference type="PANTHER" id="PTHR43873">
    <property type="entry name" value="COBYRINATE A,C-DIAMIDE SYNTHASE"/>
    <property type="match status" value="1"/>
</dbReference>
<dbReference type="NCBIfam" id="TIGR00379">
    <property type="entry name" value="cobB"/>
    <property type="match status" value="1"/>
</dbReference>
<evidence type="ECO:0000313" key="12">
    <source>
        <dbReference type="Proteomes" id="UP000698924"/>
    </source>
</evidence>
<feature type="domain" description="CobB/CobQ-like glutamine amidotransferase" evidence="10">
    <location>
        <begin position="243"/>
        <end position="430"/>
    </location>
</feature>
<keyword evidence="6" id="KW-0067">ATP-binding</keyword>
<dbReference type="PANTHER" id="PTHR43873:SF1">
    <property type="entry name" value="COBYRINATE A,C-DIAMIDE SYNTHASE"/>
    <property type="match status" value="1"/>
</dbReference>
<organism evidence="11 12">
    <name type="scientific">Caecibacteroides pullorum</name>
    <dbReference type="NCBI Taxonomy" id="2725562"/>
    <lineage>
        <taxon>Bacteria</taxon>
        <taxon>Pseudomonadati</taxon>
        <taxon>Bacteroidota</taxon>
        <taxon>Bacteroidia</taxon>
        <taxon>Bacteroidales</taxon>
        <taxon>Bacteroidaceae</taxon>
        <taxon>Caecibacteroides</taxon>
    </lineage>
</organism>
<evidence type="ECO:0000256" key="6">
    <source>
        <dbReference type="ARBA" id="ARBA00022840"/>
    </source>
</evidence>
<dbReference type="NCBIfam" id="NF002204">
    <property type="entry name" value="PRK01077.1"/>
    <property type="match status" value="1"/>
</dbReference>
<keyword evidence="12" id="KW-1185">Reference proteome</keyword>
<evidence type="ECO:0000256" key="2">
    <source>
        <dbReference type="ARBA" id="ARBA00004953"/>
    </source>
</evidence>
<evidence type="ECO:0000256" key="3">
    <source>
        <dbReference type="ARBA" id="ARBA00022573"/>
    </source>
</evidence>
<evidence type="ECO:0000259" key="9">
    <source>
        <dbReference type="Pfam" id="PF01656"/>
    </source>
</evidence>